<dbReference type="InterPro" id="IPR007604">
    <property type="entry name" value="CP2"/>
</dbReference>
<feature type="region of interest" description="Disordered" evidence="2">
    <location>
        <begin position="413"/>
        <end position="436"/>
    </location>
</feature>
<dbReference type="PROSITE" id="PS51968">
    <property type="entry name" value="GRH_CP2_DB"/>
    <property type="match status" value="1"/>
</dbReference>
<feature type="compositionally biased region" description="Basic residues" evidence="2">
    <location>
        <begin position="654"/>
        <end position="664"/>
    </location>
</feature>
<feature type="compositionally biased region" description="Polar residues" evidence="2">
    <location>
        <begin position="416"/>
        <end position="436"/>
    </location>
</feature>
<feature type="compositionally biased region" description="Basic and acidic residues" evidence="2">
    <location>
        <begin position="1438"/>
        <end position="1469"/>
    </location>
</feature>
<feature type="region of interest" description="Disordered" evidence="2">
    <location>
        <begin position="25"/>
        <end position="152"/>
    </location>
</feature>
<feature type="compositionally biased region" description="Low complexity" evidence="2">
    <location>
        <begin position="40"/>
        <end position="83"/>
    </location>
</feature>
<dbReference type="InterPro" id="IPR040167">
    <property type="entry name" value="TF_CP2-like"/>
</dbReference>
<dbReference type="Pfam" id="PF04516">
    <property type="entry name" value="CP2"/>
    <property type="match status" value="1"/>
</dbReference>
<accession>A0A6G1SIU1</accession>
<organism evidence="4">
    <name type="scientific">Aceria tosichella</name>
    <name type="common">wheat curl mite</name>
    <dbReference type="NCBI Taxonomy" id="561515"/>
    <lineage>
        <taxon>Eukaryota</taxon>
        <taxon>Metazoa</taxon>
        <taxon>Ecdysozoa</taxon>
        <taxon>Arthropoda</taxon>
        <taxon>Chelicerata</taxon>
        <taxon>Arachnida</taxon>
        <taxon>Acari</taxon>
        <taxon>Acariformes</taxon>
        <taxon>Trombidiformes</taxon>
        <taxon>Prostigmata</taxon>
        <taxon>Eupodina</taxon>
        <taxon>Eriophyoidea</taxon>
        <taxon>Eriophyidae</taxon>
        <taxon>Eriophyinae</taxon>
        <taxon>Aceriini</taxon>
        <taxon>Aceria</taxon>
    </lineage>
</organism>
<keyword evidence="1" id="KW-0238">DNA-binding</keyword>
<dbReference type="PANTHER" id="PTHR11037:SF20">
    <property type="entry name" value="PROTEIN GRAINYHEAD"/>
    <property type="match status" value="1"/>
</dbReference>
<feature type="compositionally biased region" description="Low complexity" evidence="2">
    <location>
        <begin position="937"/>
        <end position="959"/>
    </location>
</feature>
<feature type="region of interest" description="Disordered" evidence="2">
    <location>
        <begin position="921"/>
        <end position="968"/>
    </location>
</feature>
<evidence type="ECO:0000256" key="2">
    <source>
        <dbReference type="SAM" id="MobiDB-lite"/>
    </source>
</evidence>
<comment type="subcellular location">
    <subcellularLocation>
        <location evidence="1">Nucleus</location>
    </subcellularLocation>
</comment>
<gene>
    <name evidence="4" type="primary">grh_0</name>
    <name evidence="4" type="ORF">g.17984</name>
</gene>
<dbReference type="GO" id="GO:0001228">
    <property type="term" value="F:DNA-binding transcription activator activity, RNA polymerase II-specific"/>
    <property type="evidence" value="ECO:0007669"/>
    <property type="project" value="TreeGrafter"/>
</dbReference>
<feature type="compositionally biased region" description="Polar residues" evidence="2">
    <location>
        <begin position="84"/>
        <end position="101"/>
    </location>
</feature>
<feature type="compositionally biased region" description="Low complexity" evidence="2">
    <location>
        <begin position="834"/>
        <end position="849"/>
    </location>
</feature>
<dbReference type="SMART" id="SM00474">
    <property type="entry name" value="35EXOc"/>
    <property type="match status" value="1"/>
</dbReference>
<feature type="compositionally biased region" description="Low complexity" evidence="2">
    <location>
        <begin position="102"/>
        <end position="113"/>
    </location>
</feature>
<feature type="compositionally biased region" description="Acidic residues" evidence="2">
    <location>
        <begin position="1323"/>
        <end position="1337"/>
    </location>
</feature>
<evidence type="ECO:0000256" key="1">
    <source>
        <dbReference type="PROSITE-ProRule" id="PRU01313"/>
    </source>
</evidence>
<dbReference type="InterPro" id="IPR036397">
    <property type="entry name" value="RNaseH_sf"/>
</dbReference>
<dbReference type="GO" id="GO:0008408">
    <property type="term" value="F:3'-5' exonuclease activity"/>
    <property type="evidence" value="ECO:0007669"/>
    <property type="project" value="InterPro"/>
</dbReference>
<protein>
    <submittedName>
        <fullName evidence="4">Protein grainyhead</fullName>
    </submittedName>
</protein>
<name>A0A6G1SIU1_9ACAR</name>
<dbReference type="GO" id="GO:0000978">
    <property type="term" value="F:RNA polymerase II cis-regulatory region sequence-specific DNA binding"/>
    <property type="evidence" value="ECO:0007669"/>
    <property type="project" value="TreeGrafter"/>
</dbReference>
<feature type="domain" description="Grh/CP2 DB" evidence="3">
    <location>
        <begin position="163"/>
        <end position="404"/>
    </location>
</feature>
<dbReference type="InterPro" id="IPR012337">
    <property type="entry name" value="RNaseH-like_sf"/>
</dbReference>
<keyword evidence="1" id="KW-0539">Nucleus</keyword>
<feature type="compositionally biased region" description="Low complexity" evidence="2">
    <location>
        <begin position="626"/>
        <end position="638"/>
    </location>
</feature>
<feature type="compositionally biased region" description="Polar residues" evidence="2">
    <location>
        <begin position="816"/>
        <end position="833"/>
    </location>
</feature>
<feature type="compositionally biased region" description="Polar residues" evidence="2">
    <location>
        <begin position="1424"/>
        <end position="1436"/>
    </location>
</feature>
<feature type="compositionally biased region" description="Low complexity" evidence="2">
    <location>
        <begin position="1364"/>
        <end position="1390"/>
    </location>
</feature>
<proteinExistence type="predicted"/>
<dbReference type="GO" id="GO:0006139">
    <property type="term" value="P:nucleobase-containing compound metabolic process"/>
    <property type="evidence" value="ECO:0007669"/>
    <property type="project" value="InterPro"/>
</dbReference>
<evidence type="ECO:0000313" key="4">
    <source>
        <dbReference type="EMBL" id="MDE49892.1"/>
    </source>
</evidence>
<reference evidence="4" key="1">
    <citation type="submission" date="2018-10" db="EMBL/GenBank/DDBJ databases">
        <title>Transcriptome assembly of Aceria tosichella (Wheat curl mite) Type 2.</title>
        <authorList>
            <person name="Scully E.D."/>
            <person name="Geib S.M."/>
            <person name="Palmer N.A."/>
            <person name="Gupta A.K."/>
            <person name="Sarath G."/>
            <person name="Tatineni S."/>
        </authorList>
    </citation>
    <scope>NUCLEOTIDE SEQUENCE</scope>
    <source>
        <strain evidence="4">LincolnNE</strain>
    </source>
</reference>
<feature type="compositionally biased region" description="Basic and acidic residues" evidence="2">
    <location>
        <begin position="726"/>
        <end position="746"/>
    </location>
</feature>
<dbReference type="GO" id="GO:0005634">
    <property type="term" value="C:nucleus"/>
    <property type="evidence" value="ECO:0007669"/>
    <property type="project" value="UniProtKB-SubCell"/>
</dbReference>
<dbReference type="PANTHER" id="PTHR11037">
    <property type="entry name" value="TRANSCRIPTION FACTOR CP2"/>
    <property type="match status" value="1"/>
</dbReference>
<feature type="compositionally biased region" description="Basic and acidic residues" evidence="2">
    <location>
        <begin position="1276"/>
        <end position="1285"/>
    </location>
</feature>
<sequence length="1525" mass="164087">MSHVSGDHQHQQHLLGAYSSDSQSPFLVASQPQQHLTTLGSSGSTSGSSSGAIGSANNNNNGNNNNNNLPSSSDHHLNSSSSNQETVQPSLQRFSQATGPPSVSSVATEASGSVGVGGGGSGSGTGGADGGTGAGKGAGGGKRRAWSQANRQANKTEIAKVYSPHGFRCYLEAPISTCRRREEDRITYINKGEFYGLTLDYIPDPQKPLRSAIVKAVIMLVFREDKSPEDDMKSWQFWHSRQHSAKQRILDVDNKNHINVINQIEEVSLNAIAFYWNPIETRQAKLNIAIQCLSTDFSNQKGVKGLPLNLQVDIYDLFTETSTPVYRAYATLLSYCDKGAQRRSRDEERRALKRKLTDQSVAAGGGAQGALANSKKFDDLYHKPCDRTEFYSMADLIKSPTLYSPTEQEALGLAASDSSSTATNKQPMSQASGVSVTPISATTPIPAGIAGAGVTTGAPGAGITGPAQQIVGSTVVSVDPASATTGGPTAGGIAITGSTGVGATTLAPIPPGQSGYVTAAAGQQQATVLGAPAQTRTGAGAASAGAFSLAQPTVIGHAPGPYGTAIITTDYMSPHHVVATVGTAMLPAGQPVITSSTSGMVSMASMQQQQPQQSHLAHTVVSAGPAAAAAAGQQQQQQMGHSQMLGQPPIQQQHLHHQHHHHHQQQQQVIHRQNSLLTQAYRPSAQNMGANTTNNRQQRQVPAPIQRSVSNLNPPMMGAAGQPNRLEQEASQDKGSYHRRQMDMPPYDRRAAIRSYLMKGSGTGGSSNQHNMNWGHQQQQQQHQQQHAFRGNAPPPPSAHPNATGKSQDLPRQRVVAQQQWTSPAPSSIERNNTAQAAAGQTPATAASQEDLRARTVDIVREASNIIAKIMSTTDAVAFDCKGYNLGFDGKITLIQFGFLPTKQVDPMQLANSMNKRFALSAPTSASPAHHHHHQSSSDQQTNNQDNGGDNENGDQQANKENNDSSTTKKHLKPEVCVFDLITNPELAYCLKPLLESDKIVKIVHDVRNKSNALHVQFNIILNNVFDTQVANLVIQQQVTGKPAYKSRYISMGKLCEIYGSDDLVRYRDMIKFKTSGRGGGSGNSSNKDVNYWRSRPLTRSMILEATMDVYCLVGGIYQNLKESIKPEYKPLFDLLNLEGVLARIKPEEIRSAKKERKIDMEVIDLKRKLYSDTTGPVVLSNREIRLLRHIDLTEGVRQKIQQCKKVAKKLERLDMKAALLRQQQLEQSDGTAAEGGEDGRQQQLTSLNSQLSSLNSHSNNSSLGAVGGANGSGLSKEEEQRQEQLRARLEEFNAAVAMMDDNSMFDELKDRLNESTSLLESLENDDDDDEERDEEAQLSSGHHSHNGSSINDCCRCQCHSHSHSNSNSLSNSHSQQQSSLESGAGAARSQGGGQPGEVVKPPELIGATVQTDETTEAKKGEPVNSNNSECRPQTKLTHHDVQDETSAKEESQAQKKEEAEAHKEDSSKPSDLNSSDNNTLPQGQAKGTQGEQESSGKEEPCGDDESDDSKSSACDMAVQCDLLS</sequence>
<feature type="region of interest" description="Disordered" evidence="2">
    <location>
        <begin position="758"/>
        <end position="849"/>
    </location>
</feature>
<dbReference type="InterPro" id="IPR002562">
    <property type="entry name" value="3'-5'_exonuclease_dom"/>
</dbReference>
<feature type="region of interest" description="Disordered" evidence="2">
    <location>
        <begin position="1322"/>
        <end position="1349"/>
    </location>
</feature>
<feature type="region of interest" description="Disordered" evidence="2">
    <location>
        <begin position="708"/>
        <end position="746"/>
    </location>
</feature>
<feature type="compositionally biased region" description="Low complexity" evidence="2">
    <location>
        <begin position="1250"/>
        <end position="1264"/>
    </location>
</feature>
<feature type="compositionally biased region" description="Polar residues" evidence="2">
    <location>
        <begin position="766"/>
        <end position="775"/>
    </location>
</feature>
<feature type="region of interest" description="Disordered" evidence="2">
    <location>
        <begin position="1250"/>
        <end position="1285"/>
    </location>
</feature>
<dbReference type="SUPFAM" id="SSF53098">
    <property type="entry name" value="Ribonuclease H-like"/>
    <property type="match status" value="1"/>
</dbReference>
<dbReference type="EMBL" id="GGYP01005121">
    <property type="protein sequence ID" value="MDE49892.1"/>
    <property type="molecule type" value="Transcribed_RNA"/>
</dbReference>
<feature type="region of interest" description="Disordered" evidence="2">
    <location>
        <begin position="1362"/>
        <end position="1525"/>
    </location>
</feature>
<dbReference type="Gene3D" id="3.30.420.10">
    <property type="entry name" value="Ribonuclease H-like superfamily/Ribonuclease H"/>
    <property type="match status" value="1"/>
</dbReference>
<feature type="compositionally biased region" description="Low complexity" evidence="2">
    <location>
        <begin position="776"/>
        <end position="787"/>
    </location>
</feature>
<dbReference type="Pfam" id="PF01612">
    <property type="entry name" value="DNA_pol_A_exo1"/>
    <property type="match status" value="1"/>
</dbReference>
<feature type="region of interest" description="Disordered" evidence="2">
    <location>
        <begin position="600"/>
        <end position="671"/>
    </location>
</feature>
<feature type="compositionally biased region" description="Polar residues" evidence="2">
    <location>
        <begin position="25"/>
        <end position="39"/>
    </location>
</feature>
<evidence type="ECO:0000259" key="3">
    <source>
        <dbReference type="PROSITE" id="PS51968"/>
    </source>
</evidence>
<feature type="compositionally biased region" description="Polar residues" evidence="2">
    <location>
        <begin position="1470"/>
        <end position="1494"/>
    </location>
</feature>
<feature type="compositionally biased region" description="Gly residues" evidence="2">
    <location>
        <begin position="114"/>
        <end position="140"/>
    </location>
</feature>